<evidence type="ECO:0000313" key="2">
    <source>
        <dbReference type="EMBL" id="CAH1114951.1"/>
    </source>
</evidence>
<name>A0A9P0GM87_9CUCU</name>
<evidence type="ECO:0000256" key="1">
    <source>
        <dbReference type="SAM" id="MobiDB-lite"/>
    </source>
</evidence>
<evidence type="ECO:0000313" key="3">
    <source>
        <dbReference type="Proteomes" id="UP001153636"/>
    </source>
</evidence>
<feature type="compositionally biased region" description="Polar residues" evidence="1">
    <location>
        <begin position="148"/>
        <end position="162"/>
    </location>
</feature>
<feature type="compositionally biased region" description="Polar residues" evidence="1">
    <location>
        <begin position="125"/>
        <end position="141"/>
    </location>
</feature>
<organism evidence="2 3">
    <name type="scientific">Psylliodes chrysocephalus</name>
    <dbReference type="NCBI Taxonomy" id="3402493"/>
    <lineage>
        <taxon>Eukaryota</taxon>
        <taxon>Metazoa</taxon>
        <taxon>Ecdysozoa</taxon>
        <taxon>Arthropoda</taxon>
        <taxon>Hexapoda</taxon>
        <taxon>Insecta</taxon>
        <taxon>Pterygota</taxon>
        <taxon>Neoptera</taxon>
        <taxon>Endopterygota</taxon>
        <taxon>Coleoptera</taxon>
        <taxon>Polyphaga</taxon>
        <taxon>Cucujiformia</taxon>
        <taxon>Chrysomeloidea</taxon>
        <taxon>Chrysomelidae</taxon>
        <taxon>Galerucinae</taxon>
        <taxon>Alticini</taxon>
        <taxon>Psylliodes</taxon>
    </lineage>
</organism>
<feature type="compositionally biased region" description="Basic and acidic residues" evidence="1">
    <location>
        <begin position="163"/>
        <end position="196"/>
    </location>
</feature>
<dbReference type="Proteomes" id="UP001153636">
    <property type="component" value="Chromosome 9"/>
</dbReference>
<feature type="region of interest" description="Disordered" evidence="1">
    <location>
        <begin position="220"/>
        <end position="288"/>
    </location>
</feature>
<keyword evidence="3" id="KW-1185">Reference proteome</keyword>
<feature type="region of interest" description="Disordered" evidence="1">
    <location>
        <begin position="485"/>
        <end position="509"/>
    </location>
</feature>
<dbReference type="AlphaFoldDB" id="A0A9P0GM87"/>
<sequence>MVLDTFIGHLSINSLIAYADNLAILQLGYMSNLLTKNSSFIMPLNSRIPSLETTTTNFFNAAPPSGTNTDGVSFILPPPRRSINTLTSRSLSPGKFLKYEKTDRRASSAKERRETSSLIPDRKPSNSSSRNHFKTIDNSIISPKKSLSRASSHLQQKTQITLNKRESKPSHDSSEKLPKKDRVDPVEKSKKNDNRAKSKQNKHKIENIYGNKIELKDVQIKIRDRSESPVKCKTENQHSSPKKSQMKEANINSKSRTASPIKLQFDKDSTNIRRLTSPKKPQKEVEEKSKNIYDTSSLLKWLTEDLLPAERCWPIKNQHCDFNRVTSPNEWTIEDLTDRCRSPKISRNAARFSPPLKCQLEEKLQVIKNRMDVKVIDRSSSPIRFKEPQVEKQFKNRGRSSLNEVIEKRGLSASRVRFSSPKKTQNELDRPLRNYVNEKYEKHRVLSSSTVAVLSPKKPQNDVQHPLKNTLQASLQQEERKCISRRFRSTSASPKKSQSQYPSPKKTDVEKHTKIVYAEEYLKNKRNLSFSAPFRRTTGSQCDRPNRNKSVETSLGTDNMAYTQQYGVCGNSNSPCNVYKFLVQLA</sequence>
<feature type="compositionally biased region" description="Low complexity" evidence="1">
    <location>
        <begin position="493"/>
        <end position="504"/>
    </location>
</feature>
<proteinExistence type="predicted"/>
<feature type="compositionally biased region" description="Basic and acidic residues" evidence="1">
    <location>
        <begin position="97"/>
        <end position="124"/>
    </location>
</feature>
<dbReference type="EMBL" id="OV651821">
    <property type="protein sequence ID" value="CAH1114951.1"/>
    <property type="molecule type" value="Genomic_DNA"/>
</dbReference>
<reference evidence="2" key="1">
    <citation type="submission" date="2022-01" db="EMBL/GenBank/DDBJ databases">
        <authorList>
            <person name="King R."/>
        </authorList>
    </citation>
    <scope>NUCLEOTIDE SEQUENCE</scope>
</reference>
<accession>A0A9P0GM87</accession>
<feature type="region of interest" description="Disordered" evidence="1">
    <location>
        <begin position="94"/>
        <end position="208"/>
    </location>
</feature>
<protein>
    <submittedName>
        <fullName evidence="2">Uncharacterized protein</fullName>
    </submittedName>
</protein>
<gene>
    <name evidence="2" type="ORF">PSYICH_LOCUS14963</name>
</gene>
<feature type="compositionally biased region" description="Basic and acidic residues" evidence="1">
    <location>
        <begin position="220"/>
        <end position="236"/>
    </location>
</feature>